<evidence type="ECO:0000313" key="2">
    <source>
        <dbReference type="Proteomes" id="UP000076929"/>
    </source>
</evidence>
<name>A0A172QS00_9CORY</name>
<keyword evidence="2" id="KW-1185">Reference proteome</keyword>
<dbReference type="AlphaFoldDB" id="A0A172QS00"/>
<gene>
    <name evidence="1" type="ORF">ccrud_03920</name>
</gene>
<sequence length="243" mass="27193">MSKFKDLGLPRTVYNGIPDPEKSLVELLMQDKQRFKRTAQVVYRCKKCGKNLGFVYPVVMQNPDEPVEFGQLNDEGHLVVNAPVCRTGDGGHVIPERPTPFGPWVVCKPVPPGYSIRTWWLFTYRNIDPEFVFVDDATGDIAFAPTGGVKGHRPGESASDEIHAVSSPGEITVAGQRDVWEVTDRNIWRQEEKNPPVFSLDNPSGLIICRDYEQVLTFAQVEADIANYVPGRPVNLDPPMCPR</sequence>
<protein>
    <submittedName>
        <fullName evidence="1">Uncharacterized protein</fullName>
    </submittedName>
</protein>
<dbReference type="EMBL" id="CP015622">
    <property type="protein sequence ID" value="ANE03448.1"/>
    <property type="molecule type" value="Genomic_DNA"/>
</dbReference>
<evidence type="ECO:0000313" key="1">
    <source>
        <dbReference type="EMBL" id="ANE03448.1"/>
    </source>
</evidence>
<dbReference type="KEGG" id="ccjz:ccrud_03920"/>
<organism evidence="1 2">
    <name type="scientific">Corynebacterium crudilactis</name>
    <dbReference type="NCBI Taxonomy" id="1652495"/>
    <lineage>
        <taxon>Bacteria</taxon>
        <taxon>Bacillati</taxon>
        <taxon>Actinomycetota</taxon>
        <taxon>Actinomycetes</taxon>
        <taxon>Mycobacteriales</taxon>
        <taxon>Corynebacteriaceae</taxon>
        <taxon>Corynebacterium</taxon>
    </lineage>
</organism>
<dbReference type="RefSeq" id="WP_066564952.1">
    <property type="nucleotide sequence ID" value="NZ_CP015622.1"/>
</dbReference>
<proteinExistence type="predicted"/>
<dbReference type="Proteomes" id="UP000076929">
    <property type="component" value="Chromosome"/>
</dbReference>
<reference evidence="1 2" key="1">
    <citation type="submission" date="2016-05" db="EMBL/GenBank/DDBJ databases">
        <title>Complete genome sequence of Corynebacterium crudilactis, a new Corynebacterium species isolated from raw cow's milk.</title>
        <authorList>
            <person name="Christian R."/>
            <person name="Zimmermann J."/>
            <person name="Lipski A."/>
            <person name="Kalinowski J."/>
        </authorList>
    </citation>
    <scope>NUCLEOTIDE SEQUENCE [LARGE SCALE GENOMIC DNA]</scope>
    <source>
        <strain evidence="1 2">JZ16</strain>
    </source>
</reference>
<accession>A0A172QS00</accession>